<evidence type="ECO:0000259" key="1">
    <source>
        <dbReference type="Pfam" id="PF16011"/>
    </source>
</evidence>
<gene>
    <name evidence="2" type="ORF">SAMN06297358_0222</name>
</gene>
<accession>A0A285ZPK9</accession>
<feature type="domain" description="Carbohydrate-binding" evidence="1">
    <location>
        <begin position="27"/>
        <end position="213"/>
    </location>
</feature>
<dbReference type="Proteomes" id="UP000219281">
    <property type="component" value="Unassembled WGS sequence"/>
</dbReference>
<name>A0A285ZPK9_9SPHI</name>
<keyword evidence="3" id="KW-1185">Reference proteome</keyword>
<dbReference type="GO" id="GO:0004553">
    <property type="term" value="F:hydrolase activity, hydrolyzing O-glycosyl compounds"/>
    <property type="evidence" value="ECO:0007669"/>
    <property type="project" value="InterPro"/>
</dbReference>
<proteinExistence type="predicted"/>
<dbReference type="Pfam" id="PF16011">
    <property type="entry name" value="CBM9_2"/>
    <property type="match status" value="1"/>
</dbReference>
<organism evidence="2 3">
    <name type="scientific">Pedobacter xixiisoli</name>
    <dbReference type="NCBI Taxonomy" id="1476464"/>
    <lineage>
        <taxon>Bacteria</taxon>
        <taxon>Pseudomonadati</taxon>
        <taxon>Bacteroidota</taxon>
        <taxon>Sphingobacteriia</taxon>
        <taxon>Sphingobacteriales</taxon>
        <taxon>Sphingobacteriaceae</taxon>
        <taxon>Pedobacter</taxon>
    </lineage>
</organism>
<dbReference type="OrthoDB" id="9801646at2"/>
<dbReference type="Gene3D" id="2.60.40.1190">
    <property type="match status" value="1"/>
</dbReference>
<dbReference type="GO" id="GO:0030246">
    <property type="term" value="F:carbohydrate binding"/>
    <property type="evidence" value="ECO:0007669"/>
    <property type="project" value="InterPro"/>
</dbReference>
<dbReference type="CDD" id="cd09620">
    <property type="entry name" value="CBM9_like_3"/>
    <property type="match status" value="1"/>
</dbReference>
<dbReference type="SUPFAM" id="SSF49344">
    <property type="entry name" value="CBD9-like"/>
    <property type="match status" value="1"/>
</dbReference>
<protein>
    <submittedName>
        <fullName evidence="2">Carbohydrate-binding family 9</fullName>
    </submittedName>
</protein>
<dbReference type="RefSeq" id="WP_097127714.1">
    <property type="nucleotide sequence ID" value="NZ_OCMT01000001.1"/>
</dbReference>
<reference evidence="3" key="1">
    <citation type="submission" date="2017-09" db="EMBL/GenBank/DDBJ databases">
        <authorList>
            <person name="Varghese N."/>
            <person name="Submissions S."/>
        </authorList>
    </citation>
    <scope>NUCLEOTIDE SEQUENCE [LARGE SCALE GENOMIC DNA]</scope>
    <source>
        <strain evidence="3">CGMCC 1.12803</strain>
    </source>
</reference>
<sequence length="214" mass="25181">MKKINVNFLSNINKHSSFENINKSLSQCEKTPIQIISWEDFQHKPEAYFSIGYNDALFLKFYVTEDDIRAVYKNTNDPVYEDSCVELFIAFKNSDKYYNFEFNCFGTCLIGYGDSKENRQLVSPQIIRNIKTETLIKPEYRMIGKLITWQLTIVVPLNVFCFDFFESLKNQTAKANFYKCGDKTDKRHYLSWNPIDTPKPDFHQPESFGTLIFE</sequence>
<evidence type="ECO:0000313" key="3">
    <source>
        <dbReference type="Proteomes" id="UP000219281"/>
    </source>
</evidence>
<dbReference type="InterPro" id="IPR010502">
    <property type="entry name" value="Carb-bd_dom_fam9"/>
</dbReference>
<dbReference type="EMBL" id="OCMT01000001">
    <property type="protein sequence ID" value="SOD11582.1"/>
    <property type="molecule type" value="Genomic_DNA"/>
</dbReference>
<dbReference type="GO" id="GO:0016052">
    <property type="term" value="P:carbohydrate catabolic process"/>
    <property type="evidence" value="ECO:0007669"/>
    <property type="project" value="InterPro"/>
</dbReference>
<dbReference type="AlphaFoldDB" id="A0A285ZPK9"/>
<evidence type="ECO:0000313" key="2">
    <source>
        <dbReference type="EMBL" id="SOD11582.1"/>
    </source>
</evidence>